<accession>A0A2P5AF52</accession>
<keyword evidence="3" id="KW-0808">Transferase</keyword>
<dbReference type="AlphaFoldDB" id="A0A2P5AF52"/>
<keyword evidence="11" id="KW-1185">Reference proteome</keyword>
<dbReference type="GO" id="GO:0030246">
    <property type="term" value="F:carbohydrate binding"/>
    <property type="evidence" value="ECO:0007669"/>
    <property type="project" value="UniProtKB-KW"/>
</dbReference>
<feature type="transmembrane region" description="Helical" evidence="9">
    <location>
        <begin position="64"/>
        <end position="85"/>
    </location>
</feature>
<keyword evidence="6" id="KW-0067">ATP-binding</keyword>
<organism evidence="10 11">
    <name type="scientific">Trema orientale</name>
    <name type="common">Charcoal tree</name>
    <name type="synonym">Celtis orientalis</name>
    <dbReference type="NCBI Taxonomy" id="63057"/>
    <lineage>
        <taxon>Eukaryota</taxon>
        <taxon>Viridiplantae</taxon>
        <taxon>Streptophyta</taxon>
        <taxon>Embryophyta</taxon>
        <taxon>Tracheophyta</taxon>
        <taxon>Spermatophyta</taxon>
        <taxon>Magnoliopsida</taxon>
        <taxon>eudicotyledons</taxon>
        <taxon>Gunneridae</taxon>
        <taxon>Pentapetalae</taxon>
        <taxon>rosids</taxon>
        <taxon>fabids</taxon>
        <taxon>Rosales</taxon>
        <taxon>Cannabaceae</taxon>
        <taxon>Trema</taxon>
    </lineage>
</organism>
<evidence type="ECO:0000313" key="10">
    <source>
        <dbReference type="EMBL" id="PON35171.1"/>
    </source>
</evidence>
<comment type="caution">
    <text evidence="10">The sequence shown here is derived from an EMBL/GenBank/DDBJ whole genome shotgun (WGS) entry which is preliminary data.</text>
</comment>
<evidence type="ECO:0000256" key="6">
    <source>
        <dbReference type="ARBA" id="ARBA00022840"/>
    </source>
</evidence>
<evidence type="ECO:0000256" key="9">
    <source>
        <dbReference type="SAM" id="Phobius"/>
    </source>
</evidence>
<dbReference type="PANTHER" id="PTHR48005">
    <property type="entry name" value="LEUCINE RICH REPEAT KINASE 2"/>
    <property type="match status" value="1"/>
</dbReference>
<proteinExistence type="predicted"/>
<evidence type="ECO:0000256" key="4">
    <source>
        <dbReference type="ARBA" id="ARBA00022741"/>
    </source>
</evidence>
<dbReference type="PANTHER" id="PTHR48005:SF16">
    <property type="entry name" value="MDIS1-INTERACTING RECEPTOR LIKE KINASE 2-LIKE ISOFORM X1"/>
    <property type="match status" value="1"/>
</dbReference>
<protein>
    <recommendedName>
        <fullName evidence="1">non-specific serine/threonine protein kinase</fullName>
        <ecNumber evidence="1">2.7.11.1</ecNumber>
    </recommendedName>
</protein>
<evidence type="ECO:0000256" key="7">
    <source>
        <dbReference type="ARBA" id="ARBA00047899"/>
    </source>
</evidence>
<comment type="catalytic activity">
    <reaction evidence="7">
        <text>L-threonyl-[protein] + ATP = O-phospho-L-threonyl-[protein] + ADP + H(+)</text>
        <dbReference type="Rhea" id="RHEA:46608"/>
        <dbReference type="Rhea" id="RHEA-COMP:11060"/>
        <dbReference type="Rhea" id="RHEA-COMP:11605"/>
        <dbReference type="ChEBI" id="CHEBI:15378"/>
        <dbReference type="ChEBI" id="CHEBI:30013"/>
        <dbReference type="ChEBI" id="CHEBI:30616"/>
        <dbReference type="ChEBI" id="CHEBI:61977"/>
        <dbReference type="ChEBI" id="CHEBI:456216"/>
        <dbReference type="EC" id="2.7.11.1"/>
    </reaction>
</comment>
<dbReference type="Proteomes" id="UP000237000">
    <property type="component" value="Unassembled WGS sequence"/>
</dbReference>
<keyword evidence="5" id="KW-0418">Kinase</keyword>
<feature type="non-terminal residue" evidence="10">
    <location>
        <position position="140"/>
    </location>
</feature>
<evidence type="ECO:0000256" key="8">
    <source>
        <dbReference type="ARBA" id="ARBA00048679"/>
    </source>
</evidence>
<evidence type="ECO:0000256" key="3">
    <source>
        <dbReference type="ARBA" id="ARBA00022679"/>
    </source>
</evidence>
<evidence type="ECO:0000313" key="11">
    <source>
        <dbReference type="Proteomes" id="UP000237000"/>
    </source>
</evidence>
<gene>
    <name evidence="10" type="ORF">TorRG33x02_351910</name>
</gene>
<dbReference type="EC" id="2.7.11.1" evidence="1"/>
<dbReference type="InParanoid" id="A0A2P5AF52"/>
<keyword evidence="2" id="KW-0723">Serine/threonine-protein kinase</keyword>
<dbReference type="OrthoDB" id="1434082at2759"/>
<dbReference type="GO" id="GO:0004674">
    <property type="term" value="F:protein serine/threonine kinase activity"/>
    <property type="evidence" value="ECO:0007669"/>
    <property type="project" value="UniProtKB-KW"/>
</dbReference>
<reference evidence="11" key="1">
    <citation type="submission" date="2016-06" db="EMBL/GenBank/DDBJ databases">
        <title>Parallel loss of symbiosis genes in relatives of nitrogen-fixing non-legume Parasponia.</title>
        <authorList>
            <person name="Van Velzen R."/>
            <person name="Holmer R."/>
            <person name="Bu F."/>
            <person name="Rutten L."/>
            <person name="Van Zeijl A."/>
            <person name="Liu W."/>
            <person name="Santuari L."/>
            <person name="Cao Q."/>
            <person name="Sharma T."/>
            <person name="Shen D."/>
            <person name="Roswanjaya Y."/>
            <person name="Wardhani T."/>
            <person name="Kalhor M.S."/>
            <person name="Jansen J."/>
            <person name="Van den Hoogen J."/>
            <person name="Gungor B."/>
            <person name="Hartog M."/>
            <person name="Hontelez J."/>
            <person name="Verver J."/>
            <person name="Yang W.-C."/>
            <person name="Schijlen E."/>
            <person name="Repin R."/>
            <person name="Schilthuizen M."/>
            <person name="Schranz E."/>
            <person name="Heidstra R."/>
            <person name="Miyata K."/>
            <person name="Fedorova E."/>
            <person name="Kohlen W."/>
            <person name="Bisseling T."/>
            <person name="Smit S."/>
            <person name="Geurts R."/>
        </authorList>
    </citation>
    <scope>NUCLEOTIDE SEQUENCE [LARGE SCALE GENOMIC DNA]</scope>
    <source>
        <strain evidence="11">cv. RG33-2</strain>
    </source>
</reference>
<dbReference type="EMBL" id="JXTC01000895">
    <property type="protein sequence ID" value="PON35171.1"/>
    <property type="molecule type" value="Genomic_DNA"/>
</dbReference>
<evidence type="ECO:0000256" key="1">
    <source>
        <dbReference type="ARBA" id="ARBA00012513"/>
    </source>
</evidence>
<keyword evidence="4" id="KW-0547">Nucleotide-binding</keyword>
<keyword evidence="9" id="KW-0472">Membrane</keyword>
<name>A0A2P5AF52_TREOI</name>
<evidence type="ECO:0000256" key="2">
    <source>
        <dbReference type="ARBA" id="ARBA00022527"/>
    </source>
</evidence>
<evidence type="ECO:0000256" key="5">
    <source>
        <dbReference type="ARBA" id="ARBA00022777"/>
    </source>
</evidence>
<sequence length="140" mass="16207">MEQFSQMGVDGMILLTLGFNNMTDTDTPLSTIISKNDFTNLKYCVWSYYYNYSETPRSRGKRFILLYASLPIFFLLLFFIAVLLVNKWRSKNTKCHPNHGATKNGDIFSIWNYDGKIAFEDIIEATEDFDIRYCIGTGGY</sequence>
<dbReference type="STRING" id="63057.A0A2P5AF52"/>
<keyword evidence="10" id="KW-0430">Lectin</keyword>
<keyword evidence="9" id="KW-0812">Transmembrane</keyword>
<dbReference type="InterPro" id="IPR051420">
    <property type="entry name" value="Ser_Thr_Kinases_DiverseReg"/>
</dbReference>
<comment type="catalytic activity">
    <reaction evidence="8">
        <text>L-seryl-[protein] + ATP = O-phospho-L-seryl-[protein] + ADP + H(+)</text>
        <dbReference type="Rhea" id="RHEA:17989"/>
        <dbReference type="Rhea" id="RHEA-COMP:9863"/>
        <dbReference type="Rhea" id="RHEA-COMP:11604"/>
        <dbReference type="ChEBI" id="CHEBI:15378"/>
        <dbReference type="ChEBI" id="CHEBI:29999"/>
        <dbReference type="ChEBI" id="CHEBI:30616"/>
        <dbReference type="ChEBI" id="CHEBI:83421"/>
        <dbReference type="ChEBI" id="CHEBI:456216"/>
        <dbReference type="EC" id="2.7.11.1"/>
    </reaction>
</comment>
<dbReference type="GO" id="GO:0005524">
    <property type="term" value="F:ATP binding"/>
    <property type="evidence" value="ECO:0007669"/>
    <property type="project" value="UniProtKB-KW"/>
</dbReference>
<keyword evidence="9" id="KW-1133">Transmembrane helix</keyword>